<protein>
    <submittedName>
        <fullName evidence="2">NADH-ubiquinone oxidoreductase subunit E family protein</fullName>
    </submittedName>
</protein>
<dbReference type="Pfam" id="PF16514">
    <property type="entry name" value="NADH-UOR_E"/>
    <property type="match status" value="1"/>
</dbReference>
<dbReference type="Proteomes" id="UP001169069">
    <property type="component" value="Unassembled WGS sequence"/>
</dbReference>
<dbReference type="InterPro" id="IPR036868">
    <property type="entry name" value="TusA-like_sf"/>
</dbReference>
<dbReference type="Gene3D" id="3.30.110.40">
    <property type="entry name" value="TusA-like domain"/>
    <property type="match status" value="1"/>
</dbReference>
<feature type="region of interest" description="Disordered" evidence="1">
    <location>
        <begin position="87"/>
        <end position="129"/>
    </location>
</feature>
<reference evidence="2" key="1">
    <citation type="submission" date="2023-01" db="EMBL/GenBank/DDBJ databases">
        <title>Sulfurovum sp. zt1-1 genome assembly.</title>
        <authorList>
            <person name="Wang J."/>
        </authorList>
    </citation>
    <scope>NUCLEOTIDE SEQUENCE</scope>
    <source>
        <strain evidence="2">Zt1-1</strain>
    </source>
</reference>
<proteinExistence type="predicted"/>
<accession>A0ABT7QXD5</accession>
<keyword evidence="3" id="KW-1185">Reference proteome</keyword>
<gene>
    <name evidence="2" type="ORF">PGH07_04830</name>
</gene>
<feature type="compositionally biased region" description="Basic and acidic residues" evidence="1">
    <location>
        <begin position="87"/>
        <end position="114"/>
    </location>
</feature>
<dbReference type="EMBL" id="JAQIBD010000001">
    <property type="protein sequence ID" value="MDM5271493.1"/>
    <property type="molecule type" value="Genomic_DNA"/>
</dbReference>
<dbReference type="InterPro" id="IPR032424">
    <property type="entry name" value="NADH-UOR_E"/>
</dbReference>
<dbReference type="RefSeq" id="WP_289412969.1">
    <property type="nucleotide sequence ID" value="NZ_JAQIBD010000001.1"/>
</dbReference>
<sequence length="129" mass="14350">MRRYDLRHLKDDFYDKMVELMDTGLNVDEVGIFLFEVGDFSSIQKSADVVREQGHDLMNSLKFNEVDWTIVVKKVSEETRKARAEAAEAAKAEAEAAAKAEAEAQAQREAEKAAKAAAQAEAAKEEKAE</sequence>
<comment type="caution">
    <text evidence="2">The sequence shown here is derived from an EMBL/GenBank/DDBJ whole genome shotgun (WGS) entry which is preliminary data.</text>
</comment>
<evidence type="ECO:0000256" key="1">
    <source>
        <dbReference type="SAM" id="MobiDB-lite"/>
    </source>
</evidence>
<evidence type="ECO:0000313" key="2">
    <source>
        <dbReference type="EMBL" id="MDM5271493.1"/>
    </source>
</evidence>
<evidence type="ECO:0000313" key="3">
    <source>
        <dbReference type="Proteomes" id="UP001169069"/>
    </source>
</evidence>
<name>A0ABT7QXD5_9BACT</name>
<organism evidence="2 3">
    <name type="scientific">Sulfurovum zhangzhouensis</name>
    <dbReference type="NCBI Taxonomy" id="3019067"/>
    <lineage>
        <taxon>Bacteria</taxon>
        <taxon>Pseudomonadati</taxon>
        <taxon>Campylobacterota</taxon>
        <taxon>Epsilonproteobacteria</taxon>
        <taxon>Campylobacterales</taxon>
        <taxon>Sulfurovaceae</taxon>
        <taxon>Sulfurovum</taxon>
    </lineage>
</organism>